<feature type="compositionally biased region" description="Basic residues" evidence="7">
    <location>
        <begin position="1"/>
        <end position="15"/>
    </location>
</feature>
<dbReference type="GO" id="GO:0005634">
    <property type="term" value="C:nucleus"/>
    <property type="evidence" value="ECO:0007669"/>
    <property type="project" value="UniProtKB-SubCell"/>
</dbReference>
<dbReference type="Pfam" id="PF00271">
    <property type="entry name" value="Helicase_C"/>
    <property type="match status" value="1"/>
</dbReference>
<organism evidence="9 10">
    <name type="scientific">Abeliophyllum distichum</name>
    <dbReference type="NCBI Taxonomy" id="126358"/>
    <lineage>
        <taxon>Eukaryota</taxon>
        <taxon>Viridiplantae</taxon>
        <taxon>Streptophyta</taxon>
        <taxon>Embryophyta</taxon>
        <taxon>Tracheophyta</taxon>
        <taxon>Spermatophyta</taxon>
        <taxon>Magnoliopsida</taxon>
        <taxon>eudicotyledons</taxon>
        <taxon>Gunneridae</taxon>
        <taxon>Pentapetalae</taxon>
        <taxon>asterids</taxon>
        <taxon>lamiids</taxon>
        <taxon>Lamiales</taxon>
        <taxon>Oleaceae</taxon>
        <taxon>Forsythieae</taxon>
        <taxon>Abeliophyllum</taxon>
    </lineage>
</organism>
<name>A0ABD1VRD1_9LAMI</name>
<dbReference type="InterPro" id="IPR027417">
    <property type="entry name" value="P-loop_NTPase"/>
</dbReference>
<dbReference type="PANTHER" id="PTHR45821">
    <property type="entry name" value="SNF2 DOMAIN-CONTAINING PROTEIN CLASSY 2-RELATED"/>
    <property type="match status" value="1"/>
</dbReference>
<evidence type="ECO:0000256" key="3">
    <source>
        <dbReference type="ARBA" id="ARBA00022801"/>
    </source>
</evidence>
<dbReference type="Gene3D" id="3.40.50.300">
    <property type="entry name" value="P-loop containing nucleotide triphosphate hydrolases"/>
    <property type="match status" value="1"/>
</dbReference>
<dbReference type="InterPro" id="IPR049730">
    <property type="entry name" value="SNF2/RAD54-like_C"/>
</dbReference>
<dbReference type="PROSITE" id="PS51194">
    <property type="entry name" value="HELICASE_CTER"/>
    <property type="match status" value="1"/>
</dbReference>
<dbReference type="SUPFAM" id="SSF52540">
    <property type="entry name" value="P-loop containing nucleoside triphosphate hydrolases"/>
    <property type="match status" value="1"/>
</dbReference>
<dbReference type="EMBL" id="JBFOLK010000001">
    <property type="protein sequence ID" value="KAL2539921.1"/>
    <property type="molecule type" value="Genomic_DNA"/>
</dbReference>
<dbReference type="SMART" id="SM00490">
    <property type="entry name" value="HELICc"/>
    <property type="match status" value="1"/>
</dbReference>
<keyword evidence="3" id="KW-0378">Hydrolase</keyword>
<sequence length="337" mass="38396">MITSRGKKMRGKNKGPHSDSIADPFDNASIEKLKSAIAPLVHVHKGTILQQSLPGLRDCVILLKPPTVQKSLLERIEGLPSTFEFEYKVALISVHPYLFLRYHSTETQKFEIDQDVLEASRLNPNEGVKTRFVMELVRLCVANNEKVLIFSQYIQPLELIKDQLVAIFNWVDGKQVFTMQGKLDQKQRQTWINLFNDPQSEVKVMLASTKCCSEGINLIGASRIVLLDVVWNPSVERQAISRAYRLGQKKVVYTYHLMTSGTTEGDKYCRQAQKDRLSELVFTSSLNEIENQKKPEAGIEDTILEEMVDHAKLKDMFEKIINQPKDKNLIETFGLTS</sequence>
<keyword evidence="6" id="KW-0539">Nucleus</keyword>
<proteinExistence type="predicted"/>
<comment type="subcellular location">
    <subcellularLocation>
        <location evidence="1">Nucleus</location>
    </subcellularLocation>
</comment>
<dbReference type="CDD" id="cd18793">
    <property type="entry name" value="SF2_C_SNF"/>
    <property type="match status" value="1"/>
</dbReference>
<keyword evidence="5" id="KW-0067">ATP-binding</keyword>
<evidence type="ECO:0000256" key="2">
    <source>
        <dbReference type="ARBA" id="ARBA00022741"/>
    </source>
</evidence>
<gene>
    <name evidence="9" type="ORF">Adt_00899</name>
</gene>
<feature type="region of interest" description="Disordered" evidence="7">
    <location>
        <begin position="1"/>
        <end position="22"/>
    </location>
</feature>
<evidence type="ECO:0000259" key="8">
    <source>
        <dbReference type="PROSITE" id="PS51194"/>
    </source>
</evidence>
<dbReference type="InterPro" id="IPR001650">
    <property type="entry name" value="Helicase_C-like"/>
</dbReference>
<evidence type="ECO:0000256" key="1">
    <source>
        <dbReference type="ARBA" id="ARBA00004123"/>
    </source>
</evidence>
<evidence type="ECO:0000256" key="7">
    <source>
        <dbReference type="SAM" id="MobiDB-lite"/>
    </source>
</evidence>
<evidence type="ECO:0000256" key="5">
    <source>
        <dbReference type="ARBA" id="ARBA00022840"/>
    </source>
</evidence>
<keyword evidence="4" id="KW-0347">Helicase</keyword>
<evidence type="ECO:0000313" key="10">
    <source>
        <dbReference type="Proteomes" id="UP001604336"/>
    </source>
</evidence>
<dbReference type="InterPro" id="IPR044567">
    <property type="entry name" value="CLSY/DRD1"/>
</dbReference>
<accession>A0ABD1VRD1</accession>
<keyword evidence="10" id="KW-1185">Reference proteome</keyword>
<dbReference type="GO" id="GO:0016787">
    <property type="term" value="F:hydrolase activity"/>
    <property type="evidence" value="ECO:0007669"/>
    <property type="project" value="UniProtKB-KW"/>
</dbReference>
<dbReference type="GO" id="GO:0005524">
    <property type="term" value="F:ATP binding"/>
    <property type="evidence" value="ECO:0007669"/>
    <property type="project" value="UniProtKB-KW"/>
</dbReference>
<reference evidence="10" key="1">
    <citation type="submission" date="2024-07" db="EMBL/GenBank/DDBJ databases">
        <title>Two chromosome-level genome assemblies of Korean endemic species Abeliophyllum distichum and Forsythia ovata (Oleaceae).</title>
        <authorList>
            <person name="Jang H."/>
        </authorList>
    </citation>
    <scope>NUCLEOTIDE SEQUENCE [LARGE SCALE GENOMIC DNA]</scope>
</reference>
<dbReference type="Proteomes" id="UP001604336">
    <property type="component" value="Unassembled WGS sequence"/>
</dbReference>
<protein>
    <submittedName>
        <fullName evidence="9">SNF2 domain-containing protein CLASSY 3</fullName>
    </submittedName>
</protein>
<comment type="caution">
    <text evidence="9">The sequence shown here is derived from an EMBL/GenBank/DDBJ whole genome shotgun (WGS) entry which is preliminary data.</text>
</comment>
<evidence type="ECO:0000256" key="6">
    <source>
        <dbReference type="ARBA" id="ARBA00023242"/>
    </source>
</evidence>
<keyword evidence="2" id="KW-0547">Nucleotide-binding</keyword>
<evidence type="ECO:0000313" key="9">
    <source>
        <dbReference type="EMBL" id="KAL2539921.1"/>
    </source>
</evidence>
<dbReference type="GO" id="GO:0004386">
    <property type="term" value="F:helicase activity"/>
    <property type="evidence" value="ECO:0007669"/>
    <property type="project" value="UniProtKB-KW"/>
</dbReference>
<evidence type="ECO:0000256" key="4">
    <source>
        <dbReference type="ARBA" id="ARBA00022806"/>
    </source>
</evidence>
<dbReference type="PANTHER" id="PTHR45821:SF25">
    <property type="entry name" value="HELICASE ATP-BINDING DOMAIN-CONTAINING PROTEIN"/>
    <property type="match status" value="1"/>
</dbReference>
<feature type="domain" description="Helicase C-terminal" evidence="8">
    <location>
        <begin position="135"/>
        <end position="307"/>
    </location>
</feature>
<dbReference type="AlphaFoldDB" id="A0ABD1VRD1"/>